<feature type="transmembrane region" description="Helical" evidence="7">
    <location>
        <begin position="72"/>
        <end position="97"/>
    </location>
</feature>
<evidence type="ECO:0000256" key="6">
    <source>
        <dbReference type="ARBA" id="ARBA00023136"/>
    </source>
</evidence>
<dbReference type="EMBL" id="FNKQ01000001">
    <property type="protein sequence ID" value="SDQ20004.1"/>
    <property type="molecule type" value="Genomic_DNA"/>
</dbReference>
<name>A0A1H0YY06_9EURY</name>
<dbReference type="AlphaFoldDB" id="A0A1H0YY06"/>
<dbReference type="Proteomes" id="UP000199289">
    <property type="component" value="Unassembled WGS sequence"/>
</dbReference>
<dbReference type="EMBL" id="QQST01000001">
    <property type="protein sequence ID" value="RDI72728.1"/>
    <property type="molecule type" value="Genomic_DNA"/>
</dbReference>
<accession>A0A1H0YY06</accession>
<evidence type="ECO:0000313" key="10">
    <source>
        <dbReference type="Proteomes" id="UP000199289"/>
    </source>
</evidence>
<evidence type="ECO:0000256" key="7">
    <source>
        <dbReference type="SAM" id="Phobius"/>
    </source>
</evidence>
<reference evidence="10" key="2">
    <citation type="submission" date="2016-10" db="EMBL/GenBank/DDBJ databases">
        <authorList>
            <person name="Varghese N."/>
            <person name="Submissions S."/>
        </authorList>
    </citation>
    <scope>NUCLEOTIDE SEQUENCE [LARGE SCALE GENOMIC DNA]</scope>
    <source>
        <strain evidence="10">CGMCC 1.12397</strain>
    </source>
</reference>
<feature type="transmembrane region" description="Helical" evidence="7">
    <location>
        <begin position="174"/>
        <end position="195"/>
    </location>
</feature>
<keyword evidence="2" id="KW-0813">Transport</keyword>
<reference evidence="8 11" key="3">
    <citation type="submission" date="2018-07" db="EMBL/GenBank/DDBJ databases">
        <title>Genome sequence of extremly halophilic archaeon Halopelagius longus strain BC12-B1.</title>
        <authorList>
            <person name="Zhang X."/>
        </authorList>
    </citation>
    <scope>NUCLEOTIDE SEQUENCE [LARGE SCALE GENOMIC DNA]</scope>
    <source>
        <strain evidence="8 11">BC12-B1</strain>
    </source>
</reference>
<feature type="transmembrane region" description="Helical" evidence="7">
    <location>
        <begin position="103"/>
        <end position="125"/>
    </location>
</feature>
<dbReference type="GO" id="GO:0005886">
    <property type="term" value="C:plasma membrane"/>
    <property type="evidence" value="ECO:0007669"/>
    <property type="project" value="UniProtKB-SubCell"/>
</dbReference>
<dbReference type="InterPro" id="IPR002751">
    <property type="entry name" value="CbiM/NikMN"/>
</dbReference>
<keyword evidence="11" id="KW-1185">Reference proteome</keyword>
<dbReference type="PANTHER" id="PTHR34229:SF1">
    <property type="entry name" value="METAL TRANSPORT PROTEIN HI_1621-RELATED"/>
    <property type="match status" value="1"/>
</dbReference>
<dbReference type="GO" id="GO:0000041">
    <property type="term" value="P:transition metal ion transport"/>
    <property type="evidence" value="ECO:0007669"/>
    <property type="project" value="InterPro"/>
</dbReference>
<sequence length="214" mass="21530">MHILTGMLSSFVATLFAVASTGAVGEAFRRARGTLSGERVRLFALASAAIFAAQMLNWPIPGGTSAHFVGGALAGILLGPAAGVIAMTVVVAVQAVVFADGGLVVLGANVWNMAVVNVLVGYAAYRLLADRNETAAVFAAGAVGVTAAAFFAGLQLGASAAFDYRLVETVSTMTLSHAALGLAEGLLTVGGVRFFRAVGAPAAFGRDAEEEVAA</sequence>
<gene>
    <name evidence="8" type="ORF">DWB78_13910</name>
    <name evidence="9" type="ORF">SAMN05216278_0903</name>
</gene>
<feature type="transmembrane region" description="Helical" evidence="7">
    <location>
        <begin position="41"/>
        <end position="60"/>
    </location>
</feature>
<evidence type="ECO:0000256" key="5">
    <source>
        <dbReference type="ARBA" id="ARBA00022989"/>
    </source>
</evidence>
<organism evidence="9 10">
    <name type="scientific">Halopelagius longus</name>
    <dbReference type="NCBI Taxonomy" id="1236180"/>
    <lineage>
        <taxon>Archaea</taxon>
        <taxon>Methanobacteriati</taxon>
        <taxon>Methanobacteriota</taxon>
        <taxon>Stenosarchaea group</taxon>
        <taxon>Halobacteria</taxon>
        <taxon>Halobacteriales</taxon>
        <taxon>Haloferacaceae</taxon>
    </lineage>
</organism>
<dbReference type="PANTHER" id="PTHR34229">
    <property type="entry name" value="METAL TRANSPORT PROTEIN HI_1621-RELATED"/>
    <property type="match status" value="1"/>
</dbReference>
<protein>
    <submittedName>
        <fullName evidence="9">Cobalt/nickel transport system permease protein</fullName>
    </submittedName>
    <submittedName>
        <fullName evidence="8">Metal transporter</fullName>
    </submittedName>
</protein>
<evidence type="ECO:0000256" key="3">
    <source>
        <dbReference type="ARBA" id="ARBA00022475"/>
    </source>
</evidence>
<dbReference type="Pfam" id="PF01891">
    <property type="entry name" value="CbiM"/>
    <property type="match status" value="1"/>
</dbReference>
<dbReference type="RefSeq" id="WP_092533508.1">
    <property type="nucleotide sequence ID" value="NZ_FNKQ01000001.1"/>
</dbReference>
<keyword evidence="3" id="KW-1003">Cell membrane</keyword>
<reference evidence="9" key="1">
    <citation type="submission" date="2016-10" db="EMBL/GenBank/DDBJ databases">
        <authorList>
            <person name="de Groot N.N."/>
        </authorList>
    </citation>
    <scope>NUCLEOTIDE SEQUENCE [LARGE SCALE GENOMIC DNA]</scope>
    <source>
        <strain evidence="9">CGMCC 1.12397</strain>
    </source>
</reference>
<keyword evidence="6 7" id="KW-0472">Membrane</keyword>
<evidence type="ECO:0000256" key="4">
    <source>
        <dbReference type="ARBA" id="ARBA00022692"/>
    </source>
</evidence>
<comment type="subcellular location">
    <subcellularLocation>
        <location evidence="1">Cell membrane</location>
        <topology evidence="1">Multi-pass membrane protein</topology>
    </subcellularLocation>
</comment>
<evidence type="ECO:0000256" key="2">
    <source>
        <dbReference type="ARBA" id="ARBA00022448"/>
    </source>
</evidence>
<feature type="transmembrane region" description="Helical" evidence="7">
    <location>
        <begin position="137"/>
        <end position="162"/>
    </location>
</feature>
<evidence type="ECO:0000313" key="11">
    <source>
        <dbReference type="Proteomes" id="UP000255421"/>
    </source>
</evidence>
<evidence type="ECO:0000313" key="9">
    <source>
        <dbReference type="EMBL" id="SDQ20004.1"/>
    </source>
</evidence>
<keyword evidence="4 7" id="KW-0812">Transmembrane</keyword>
<dbReference type="Gene3D" id="1.10.1760.20">
    <property type="match status" value="1"/>
</dbReference>
<evidence type="ECO:0000256" key="1">
    <source>
        <dbReference type="ARBA" id="ARBA00004651"/>
    </source>
</evidence>
<keyword evidence="5 7" id="KW-1133">Transmembrane helix</keyword>
<evidence type="ECO:0000313" key="8">
    <source>
        <dbReference type="EMBL" id="RDI72728.1"/>
    </source>
</evidence>
<dbReference type="Proteomes" id="UP000255421">
    <property type="component" value="Unassembled WGS sequence"/>
</dbReference>
<proteinExistence type="predicted"/>